<dbReference type="Gene3D" id="3.60.15.10">
    <property type="entry name" value="Ribonuclease Z/Hydroxyacylglutathione hydrolase-like"/>
    <property type="match status" value="1"/>
</dbReference>
<dbReference type="InterPro" id="IPR036866">
    <property type="entry name" value="RibonucZ/Hydroxyglut_hydro"/>
</dbReference>
<dbReference type="InterPro" id="IPR052159">
    <property type="entry name" value="Competence_DNA_uptake"/>
</dbReference>
<gene>
    <name evidence="2" type="ORF">E2553_42540</name>
</gene>
<dbReference type="Proteomes" id="UP000297385">
    <property type="component" value="Unassembled WGS sequence"/>
</dbReference>
<dbReference type="PANTHER" id="PTHR30619">
    <property type="entry name" value="DNA INTERNALIZATION/COMPETENCE PROTEIN COMEC/REC2"/>
    <property type="match status" value="1"/>
</dbReference>
<dbReference type="AlphaFoldDB" id="A0A4Y8MG53"/>
<dbReference type="EMBL" id="SNVI01000008">
    <property type="protein sequence ID" value="TFE36440.1"/>
    <property type="molecule type" value="Genomic_DNA"/>
</dbReference>
<dbReference type="PANTHER" id="PTHR30619:SF1">
    <property type="entry name" value="RECOMBINATION PROTEIN 2"/>
    <property type="match status" value="1"/>
</dbReference>
<dbReference type="SUPFAM" id="SSF56281">
    <property type="entry name" value="Metallo-hydrolase/oxidoreductase"/>
    <property type="match status" value="1"/>
</dbReference>
<comment type="caution">
    <text evidence="2">The sequence shown here is derived from an EMBL/GenBank/DDBJ whole genome shotgun (WGS) entry which is preliminary data.</text>
</comment>
<feature type="domain" description="Metallo-beta-lactamase" evidence="1">
    <location>
        <begin position="14"/>
        <end position="115"/>
    </location>
</feature>
<keyword evidence="2" id="KW-0378">Hydrolase</keyword>
<sequence length="355" mass="39505">MTLKVSFLRAAHGDAIVIETCVGTETFRILIDGGPSECYERRQGGKRTAGPLQEVLEDLRQRGERFDLTIVTHVDDDHIGGLLKACRHDKYRSVIANDVWFNSGKLIARAFNTQVPEGSDIWIDDPEDRLTSIAQGVEFDTLLDGHCTSRRQVRFVDGREISFKHGKIFILSPTEQQLTRLLSKWETEEADSLTSGVAKDYHLSLSELLVNDKFVEDTSVHNASSIAVLIETQGHRVLLLGDALPSTVCETLRDHLGVSSENPLEVSVCKLSHHGSKANTSEELLSLIRCEKFIVSTNGMRHALPSKTTLARINELQPNSEILFNYEAVRDDVFPNLEERVACGNIKALTGDLTL</sequence>
<accession>A0A4Y8MG53</accession>
<proteinExistence type="predicted"/>
<reference evidence="2 3" key="1">
    <citation type="submission" date="2019-03" db="EMBL/GenBank/DDBJ databases">
        <title>Complete Genome Sequence of Paraburkholderia dipogonis ICMP 19430T, a Nitrogen-fixing Symbiont of the South African Invasive Legume Dipogon lignosus in New Zealand.</title>
        <authorList>
            <person name="De Meyer S.E."/>
        </authorList>
    </citation>
    <scope>NUCLEOTIDE SEQUENCE [LARGE SCALE GENOMIC DNA]</scope>
    <source>
        <strain evidence="2 3">ICMP 19430</strain>
    </source>
</reference>
<dbReference type="Pfam" id="PF00753">
    <property type="entry name" value="Lactamase_B"/>
    <property type="match status" value="1"/>
</dbReference>
<evidence type="ECO:0000313" key="2">
    <source>
        <dbReference type="EMBL" id="TFE36440.1"/>
    </source>
</evidence>
<dbReference type="RefSeq" id="WP_134466545.1">
    <property type="nucleotide sequence ID" value="NZ_SNVI01000008.1"/>
</dbReference>
<evidence type="ECO:0000259" key="1">
    <source>
        <dbReference type="Pfam" id="PF00753"/>
    </source>
</evidence>
<dbReference type="GO" id="GO:0016787">
    <property type="term" value="F:hydrolase activity"/>
    <property type="evidence" value="ECO:0007669"/>
    <property type="project" value="UniProtKB-KW"/>
</dbReference>
<evidence type="ECO:0000313" key="3">
    <source>
        <dbReference type="Proteomes" id="UP000297385"/>
    </source>
</evidence>
<organism evidence="2 3">
    <name type="scientific">Paraburkholderia dipogonis</name>
    <dbReference type="NCBI Taxonomy" id="1211383"/>
    <lineage>
        <taxon>Bacteria</taxon>
        <taxon>Pseudomonadati</taxon>
        <taxon>Pseudomonadota</taxon>
        <taxon>Betaproteobacteria</taxon>
        <taxon>Burkholderiales</taxon>
        <taxon>Burkholderiaceae</taxon>
        <taxon>Paraburkholderia</taxon>
    </lineage>
</organism>
<dbReference type="InterPro" id="IPR001279">
    <property type="entry name" value="Metallo-B-lactamas"/>
</dbReference>
<protein>
    <submittedName>
        <fullName evidence="2">MBL fold metallo-hydrolase</fullName>
    </submittedName>
</protein>
<name>A0A4Y8MG53_9BURK</name>